<feature type="region of interest" description="Disordered" evidence="1">
    <location>
        <begin position="1"/>
        <end position="54"/>
    </location>
</feature>
<sequence>MESVQLSRSGSTTHSSSIPGMFSPDRSSHVNSSGSIADDQQLRRAPNREERFTSWVADHRLDLEQRILGDRAERRESRLPGRPAPSHSSLRNAAASQYAPRGPYVPIELQSAAAGSSGEARSHARSGRDSHGAHSPPDPEDLRCRQSFVSRLKEKKLRRRLITLVISACFLILVIAIYLAFAASRTTLGRELQILLIFMNLNSWHCFLRAGPAGYAQPARPIHVILAGDEDVGAASPNAVREKVTAPPPAYGLWRESVRINPDLLYWQRIENNNAHAPKGVGRHGSNKSRIPRPPSYTSDNGVDYVIEAQPRSFTQWRIPEESGHQP</sequence>
<keyword evidence="2" id="KW-0472">Membrane</keyword>
<feature type="compositionally biased region" description="Basic and acidic residues" evidence="1">
    <location>
        <begin position="120"/>
        <end position="132"/>
    </location>
</feature>
<feature type="transmembrane region" description="Helical" evidence="2">
    <location>
        <begin position="161"/>
        <end position="181"/>
    </location>
</feature>
<evidence type="ECO:0000313" key="4">
    <source>
        <dbReference type="Proteomes" id="UP000248405"/>
    </source>
</evidence>
<evidence type="ECO:0000313" key="3">
    <source>
        <dbReference type="EMBL" id="PYH64055.1"/>
    </source>
</evidence>
<dbReference type="RefSeq" id="XP_025557849.1">
    <property type="nucleotide sequence ID" value="XM_025710345.1"/>
</dbReference>
<name>A0A319AWE7_ASPVC</name>
<dbReference type="OrthoDB" id="5417811at2759"/>
<accession>A0A319AWE7</accession>
<feature type="region of interest" description="Disordered" evidence="1">
    <location>
        <begin position="68"/>
        <end position="97"/>
    </location>
</feature>
<feature type="compositionally biased region" description="Polar residues" evidence="1">
    <location>
        <begin position="86"/>
        <end position="95"/>
    </location>
</feature>
<feature type="region of interest" description="Disordered" evidence="1">
    <location>
        <begin position="276"/>
        <end position="302"/>
    </location>
</feature>
<dbReference type="GeneID" id="37214937"/>
<protein>
    <submittedName>
        <fullName evidence="3">Uncharacterized protein</fullName>
    </submittedName>
</protein>
<dbReference type="Proteomes" id="UP000248405">
    <property type="component" value="Unassembled WGS sequence"/>
</dbReference>
<keyword evidence="4" id="KW-1185">Reference proteome</keyword>
<proteinExistence type="predicted"/>
<dbReference type="EMBL" id="KZ821646">
    <property type="protein sequence ID" value="PYH64055.1"/>
    <property type="molecule type" value="Genomic_DNA"/>
</dbReference>
<feature type="region of interest" description="Disordered" evidence="1">
    <location>
        <begin position="111"/>
        <end position="142"/>
    </location>
</feature>
<feature type="compositionally biased region" description="Basic residues" evidence="1">
    <location>
        <begin position="281"/>
        <end position="291"/>
    </location>
</feature>
<feature type="compositionally biased region" description="Basic and acidic residues" evidence="1">
    <location>
        <begin position="68"/>
        <end position="79"/>
    </location>
</feature>
<feature type="compositionally biased region" description="Low complexity" evidence="1">
    <location>
        <begin position="7"/>
        <end position="17"/>
    </location>
</feature>
<dbReference type="AlphaFoldDB" id="A0A319AWE7"/>
<evidence type="ECO:0000256" key="1">
    <source>
        <dbReference type="SAM" id="MobiDB-lite"/>
    </source>
</evidence>
<keyword evidence="2" id="KW-0812">Transmembrane</keyword>
<organism evidence="3 4">
    <name type="scientific">Aspergillus vadensis (strain CBS 113365 / IMI 142717 / IBT 24658)</name>
    <dbReference type="NCBI Taxonomy" id="1448311"/>
    <lineage>
        <taxon>Eukaryota</taxon>
        <taxon>Fungi</taxon>
        <taxon>Dikarya</taxon>
        <taxon>Ascomycota</taxon>
        <taxon>Pezizomycotina</taxon>
        <taxon>Eurotiomycetes</taxon>
        <taxon>Eurotiomycetidae</taxon>
        <taxon>Eurotiales</taxon>
        <taxon>Aspergillaceae</taxon>
        <taxon>Aspergillus</taxon>
        <taxon>Aspergillus subgen. Circumdati</taxon>
    </lineage>
</organism>
<gene>
    <name evidence="3" type="ORF">BO88DRAFT_447248</name>
</gene>
<keyword evidence="2" id="KW-1133">Transmembrane helix</keyword>
<evidence type="ECO:0000256" key="2">
    <source>
        <dbReference type="SAM" id="Phobius"/>
    </source>
</evidence>
<feature type="compositionally biased region" description="Basic and acidic residues" evidence="1">
    <location>
        <begin position="40"/>
        <end position="54"/>
    </location>
</feature>
<reference evidence="3" key="1">
    <citation type="submission" date="2016-12" db="EMBL/GenBank/DDBJ databases">
        <title>The genomes of Aspergillus section Nigri reveals drivers in fungal speciation.</title>
        <authorList>
            <consortium name="DOE Joint Genome Institute"/>
            <person name="Vesth T.C."/>
            <person name="Nybo J."/>
            <person name="Theobald S."/>
            <person name="Brandl J."/>
            <person name="Frisvad J.C."/>
            <person name="Nielsen K.F."/>
            <person name="Lyhne E.K."/>
            <person name="Kogle M.E."/>
            <person name="Kuo A."/>
            <person name="Riley R."/>
            <person name="Clum A."/>
            <person name="Nolan M."/>
            <person name="Lipzen A."/>
            <person name="Salamov A."/>
            <person name="Henrissat B."/>
            <person name="Wiebenga A."/>
            <person name="De Vries R.P."/>
            <person name="Grigoriev I.V."/>
            <person name="Mortensen U.H."/>
            <person name="Andersen M.R."/>
            <person name="Baker S.E."/>
        </authorList>
    </citation>
    <scope>NUCLEOTIDE SEQUENCE [LARGE SCALE GENOMIC DNA]</scope>
    <source>
        <strain evidence="3">CBS 113365</strain>
    </source>
</reference>